<dbReference type="EMBL" id="JAGMWT010000017">
    <property type="protein sequence ID" value="KAH7114440.1"/>
    <property type="molecule type" value="Genomic_DNA"/>
</dbReference>
<dbReference type="GO" id="GO:0005777">
    <property type="term" value="C:peroxisome"/>
    <property type="evidence" value="ECO:0007669"/>
    <property type="project" value="TreeGrafter"/>
</dbReference>
<dbReference type="GO" id="GO:0018845">
    <property type="term" value="F:2-hydroxychromene-2-carboxylate isomerase activity"/>
    <property type="evidence" value="ECO:0007669"/>
    <property type="project" value="InterPro"/>
</dbReference>
<dbReference type="InterPro" id="IPR036249">
    <property type="entry name" value="Thioredoxin-like_sf"/>
</dbReference>
<sequence length="212" mass="24297">MSSRPVIEYYFSFISLWSYIGSRRLQALAKEHNAKIIYKPVDLMHLFSVSGGLPVKQRSAQRQAYRLLEMERWRRIRNIPIVPHPKFYPANPSLAHRVLLAAIKESGYDSSAVHEFARSSLETVWANEGDIADPTTIVKVADDSGLEGDRLLQLASGGKDLADQEMALTREVVDRNFFGAPMYVYRDEPFWGQDRLEMLDEVLRRGREAIRV</sequence>
<dbReference type="GO" id="GO:0004602">
    <property type="term" value="F:glutathione peroxidase activity"/>
    <property type="evidence" value="ECO:0007669"/>
    <property type="project" value="TreeGrafter"/>
</dbReference>
<dbReference type="PANTHER" id="PTHR42943">
    <property type="entry name" value="GLUTATHIONE S-TRANSFERASE KAPPA"/>
    <property type="match status" value="1"/>
</dbReference>
<comment type="caution">
    <text evidence="4">The sequence shown here is derived from an EMBL/GenBank/DDBJ whole genome shotgun (WGS) entry which is preliminary data.</text>
</comment>
<feature type="domain" description="DSBA-like thioredoxin" evidence="3">
    <location>
        <begin position="7"/>
        <end position="203"/>
    </location>
</feature>
<evidence type="ECO:0000313" key="4">
    <source>
        <dbReference type="EMBL" id="KAH7114440.1"/>
    </source>
</evidence>
<dbReference type="Proteomes" id="UP000700596">
    <property type="component" value="Unassembled WGS sequence"/>
</dbReference>
<organism evidence="4 5">
    <name type="scientific">Dendryphion nanum</name>
    <dbReference type="NCBI Taxonomy" id="256645"/>
    <lineage>
        <taxon>Eukaryota</taxon>
        <taxon>Fungi</taxon>
        <taxon>Dikarya</taxon>
        <taxon>Ascomycota</taxon>
        <taxon>Pezizomycotina</taxon>
        <taxon>Dothideomycetes</taxon>
        <taxon>Pleosporomycetidae</taxon>
        <taxon>Pleosporales</taxon>
        <taxon>Torulaceae</taxon>
        <taxon>Dendryphion</taxon>
    </lineage>
</organism>
<keyword evidence="5" id="KW-1185">Reference proteome</keyword>
<reference evidence="4" key="1">
    <citation type="journal article" date="2021" name="Nat. Commun.">
        <title>Genetic determinants of endophytism in the Arabidopsis root mycobiome.</title>
        <authorList>
            <person name="Mesny F."/>
            <person name="Miyauchi S."/>
            <person name="Thiergart T."/>
            <person name="Pickel B."/>
            <person name="Atanasova L."/>
            <person name="Karlsson M."/>
            <person name="Huettel B."/>
            <person name="Barry K.W."/>
            <person name="Haridas S."/>
            <person name="Chen C."/>
            <person name="Bauer D."/>
            <person name="Andreopoulos W."/>
            <person name="Pangilinan J."/>
            <person name="LaButti K."/>
            <person name="Riley R."/>
            <person name="Lipzen A."/>
            <person name="Clum A."/>
            <person name="Drula E."/>
            <person name="Henrissat B."/>
            <person name="Kohler A."/>
            <person name="Grigoriev I.V."/>
            <person name="Martin F.M."/>
            <person name="Hacquard S."/>
        </authorList>
    </citation>
    <scope>NUCLEOTIDE SEQUENCE</scope>
    <source>
        <strain evidence="4">MPI-CAGE-CH-0243</strain>
    </source>
</reference>
<dbReference type="PANTHER" id="PTHR42943:SF13">
    <property type="entry name" value="GLUTATHIONE S-TRANSFERASE KAPPA-RELATED"/>
    <property type="match status" value="1"/>
</dbReference>
<dbReference type="GO" id="GO:1901170">
    <property type="term" value="P:naphthalene catabolic process"/>
    <property type="evidence" value="ECO:0007669"/>
    <property type="project" value="InterPro"/>
</dbReference>
<comment type="catalytic activity">
    <reaction evidence="1">
        <text>RX + glutathione = an S-substituted glutathione + a halide anion + H(+)</text>
        <dbReference type="Rhea" id="RHEA:16437"/>
        <dbReference type="ChEBI" id="CHEBI:15378"/>
        <dbReference type="ChEBI" id="CHEBI:16042"/>
        <dbReference type="ChEBI" id="CHEBI:17792"/>
        <dbReference type="ChEBI" id="CHEBI:57925"/>
        <dbReference type="ChEBI" id="CHEBI:90779"/>
        <dbReference type="EC" id="2.5.1.18"/>
    </reaction>
</comment>
<dbReference type="InterPro" id="IPR001853">
    <property type="entry name" value="DSBA-like_thioredoxin_dom"/>
</dbReference>
<proteinExistence type="inferred from homology"/>
<comment type="similarity">
    <text evidence="1">Belongs to the GST superfamily. Kappa family.</text>
</comment>
<dbReference type="PIRSF" id="PIRSF006386">
    <property type="entry name" value="HCCAis_GSTk"/>
    <property type="match status" value="1"/>
</dbReference>
<evidence type="ECO:0000256" key="2">
    <source>
        <dbReference type="PIRSR" id="PIRSR006386-1"/>
    </source>
</evidence>
<protein>
    <recommendedName>
        <fullName evidence="1">Glutathione S-transferase kappa</fullName>
        <ecNumber evidence="1">2.5.1.18</ecNumber>
    </recommendedName>
</protein>
<dbReference type="InterPro" id="IPR014440">
    <property type="entry name" value="HCCAis_GSTk"/>
</dbReference>
<dbReference type="CDD" id="cd03022">
    <property type="entry name" value="DsbA_HCCA_Iso"/>
    <property type="match status" value="1"/>
</dbReference>
<evidence type="ECO:0000313" key="5">
    <source>
        <dbReference type="Proteomes" id="UP000700596"/>
    </source>
</evidence>
<dbReference type="GO" id="GO:0004364">
    <property type="term" value="F:glutathione transferase activity"/>
    <property type="evidence" value="ECO:0007669"/>
    <property type="project" value="UniProtKB-UniRule"/>
</dbReference>
<dbReference type="SUPFAM" id="SSF52833">
    <property type="entry name" value="Thioredoxin-like"/>
    <property type="match status" value="1"/>
</dbReference>
<feature type="active site" description="Nucleophile" evidence="2">
    <location>
        <position position="15"/>
    </location>
</feature>
<dbReference type="GO" id="GO:0006749">
    <property type="term" value="P:glutathione metabolic process"/>
    <property type="evidence" value="ECO:0007669"/>
    <property type="project" value="TreeGrafter"/>
</dbReference>
<keyword evidence="1" id="KW-0808">Transferase</keyword>
<dbReference type="Gene3D" id="3.40.30.10">
    <property type="entry name" value="Glutaredoxin"/>
    <property type="match status" value="1"/>
</dbReference>
<gene>
    <name evidence="4" type="ORF">B0J11DRAFT_136517</name>
</gene>
<dbReference type="InterPro" id="IPR044087">
    <property type="entry name" value="NahD-like"/>
</dbReference>
<dbReference type="EC" id="2.5.1.18" evidence="1"/>
<evidence type="ECO:0000259" key="3">
    <source>
        <dbReference type="Pfam" id="PF01323"/>
    </source>
</evidence>
<dbReference type="Pfam" id="PF01323">
    <property type="entry name" value="DSBA"/>
    <property type="match status" value="1"/>
</dbReference>
<dbReference type="InterPro" id="IPR051924">
    <property type="entry name" value="GST_Kappa/NadH"/>
</dbReference>
<name>A0A9P9ICG4_9PLEO</name>
<evidence type="ECO:0000256" key="1">
    <source>
        <dbReference type="PIRNR" id="PIRNR006386"/>
    </source>
</evidence>
<accession>A0A9P9ICG4</accession>
<dbReference type="OrthoDB" id="4664297at2759"/>
<dbReference type="AlphaFoldDB" id="A0A9P9ICG4"/>
<dbReference type="GO" id="GO:0005739">
    <property type="term" value="C:mitochondrion"/>
    <property type="evidence" value="ECO:0007669"/>
    <property type="project" value="TreeGrafter"/>
</dbReference>